<reference evidence="2" key="2">
    <citation type="submission" date="2019-10" db="EMBL/GenBank/DDBJ databases">
        <title>A de novo genome assembly of a pear dwarfing rootstock.</title>
        <authorList>
            <person name="Wang F."/>
            <person name="Wang J."/>
            <person name="Li S."/>
            <person name="Zhang Y."/>
            <person name="Fang M."/>
            <person name="Ma L."/>
            <person name="Zhao Y."/>
            <person name="Jiang S."/>
        </authorList>
    </citation>
    <scope>NUCLEOTIDE SEQUENCE [LARGE SCALE GENOMIC DNA]</scope>
</reference>
<dbReference type="EMBL" id="SMOL01000120">
    <property type="protein sequence ID" value="KAB2632400.1"/>
    <property type="molecule type" value="Genomic_DNA"/>
</dbReference>
<name>A0A5N5I457_9ROSA</name>
<proteinExistence type="predicted"/>
<sequence>MQETNQVDIAWGWGGPRGCVKHPYSDDAAEHFVQNFWHASKARSNEVKIYLRNRVQNSTI</sequence>
<dbReference type="AlphaFoldDB" id="A0A5N5I457"/>
<keyword evidence="2" id="KW-1185">Reference proteome</keyword>
<evidence type="ECO:0000313" key="1">
    <source>
        <dbReference type="EMBL" id="KAB2632400.1"/>
    </source>
</evidence>
<reference evidence="1 2" key="1">
    <citation type="submission" date="2019-09" db="EMBL/GenBank/DDBJ databases">
        <authorList>
            <person name="Ou C."/>
        </authorList>
    </citation>
    <scope>NUCLEOTIDE SEQUENCE [LARGE SCALE GENOMIC DNA]</scope>
    <source>
        <strain evidence="1">S2</strain>
        <tissue evidence="1">Leaf</tissue>
    </source>
</reference>
<evidence type="ECO:0000313" key="2">
    <source>
        <dbReference type="Proteomes" id="UP000327157"/>
    </source>
</evidence>
<comment type="caution">
    <text evidence="1">The sequence shown here is derived from an EMBL/GenBank/DDBJ whole genome shotgun (WGS) entry which is preliminary data.</text>
</comment>
<accession>A0A5N5I457</accession>
<reference evidence="1 2" key="3">
    <citation type="submission" date="2019-11" db="EMBL/GenBank/DDBJ databases">
        <title>A de novo genome assembly of a pear dwarfing rootstock.</title>
        <authorList>
            <person name="Wang F."/>
            <person name="Wang J."/>
            <person name="Li S."/>
            <person name="Zhang Y."/>
            <person name="Fang M."/>
            <person name="Ma L."/>
            <person name="Zhao Y."/>
            <person name="Jiang S."/>
        </authorList>
    </citation>
    <scope>NUCLEOTIDE SEQUENCE [LARGE SCALE GENOMIC DNA]</scope>
    <source>
        <strain evidence="1">S2</strain>
        <tissue evidence="1">Leaf</tissue>
    </source>
</reference>
<organism evidence="1 2">
    <name type="scientific">Pyrus ussuriensis x Pyrus communis</name>
    <dbReference type="NCBI Taxonomy" id="2448454"/>
    <lineage>
        <taxon>Eukaryota</taxon>
        <taxon>Viridiplantae</taxon>
        <taxon>Streptophyta</taxon>
        <taxon>Embryophyta</taxon>
        <taxon>Tracheophyta</taxon>
        <taxon>Spermatophyta</taxon>
        <taxon>Magnoliopsida</taxon>
        <taxon>eudicotyledons</taxon>
        <taxon>Gunneridae</taxon>
        <taxon>Pentapetalae</taxon>
        <taxon>rosids</taxon>
        <taxon>fabids</taxon>
        <taxon>Rosales</taxon>
        <taxon>Rosaceae</taxon>
        <taxon>Amygdaloideae</taxon>
        <taxon>Maleae</taxon>
        <taxon>Pyrus</taxon>
    </lineage>
</organism>
<dbReference type="Proteomes" id="UP000327157">
    <property type="component" value="Chromosome 6"/>
</dbReference>
<gene>
    <name evidence="1" type="ORF">D8674_028647</name>
</gene>
<protein>
    <submittedName>
        <fullName evidence="1">Uncharacterized protein</fullName>
    </submittedName>
</protein>